<evidence type="ECO:0000313" key="13">
    <source>
        <dbReference type="Proteomes" id="UP000004509"/>
    </source>
</evidence>
<evidence type="ECO:0000256" key="7">
    <source>
        <dbReference type="ARBA" id="ARBA00023235"/>
    </source>
</evidence>
<comment type="caution">
    <text evidence="12">The sequence shown here is derived from an EMBL/GenBank/DDBJ whole genome shotgun (WGS) entry which is preliminary data.</text>
</comment>
<proteinExistence type="inferred from homology"/>
<dbReference type="GO" id="GO:0003755">
    <property type="term" value="F:peptidyl-prolyl cis-trans isomerase activity"/>
    <property type="evidence" value="ECO:0007669"/>
    <property type="project" value="UniProtKB-UniRule"/>
</dbReference>
<comment type="subcellular location">
    <subcellularLocation>
        <location evidence="2">Cytoplasm</location>
    </subcellularLocation>
</comment>
<dbReference type="InterPro" id="IPR001179">
    <property type="entry name" value="PPIase_FKBP_dom"/>
</dbReference>
<keyword evidence="6" id="KW-0143">Chaperone</keyword>
<dbReference type="InterPro" id="IPR046357">
    <property type="entry name" value="PPIase_dom_sf"/>
</dbReference>
<dbReference type="STRING" id="596324.TREVI0001_1516"/>
<sequence>MPESRKIGIIFSMKIADNCLVTLEYTLKDDDQKVLDSSEQMGPLDYVHGYRQLIPGLEKALEGREAGESFSLTVAPQQAYGEIDPRAVFEVSRAQFPPDTQLEVGMEFETSGHHVVITGIDGDIITLDANHPLAGKTLHFDIKVAGVRDATPEELEEVQASFAGGCGSSCGTGEGGCGGCSGCH</sequence>
<dbReference type="PANTHER" id="PTHR47861">
    <property type="entry name" value="FKBP-TYPE PEPTIDYL-PROLYL CIS-TRANS ISOMERASE SLYD"/>
    <property type="match status" value="1"/>
</dbReference>
<dbReference type="Gene3D" id="3.10.50.40">
    <property type="match status" value="1"/>
</dbReference>
<dbReference type="GO" id="GO:0005737">
    <property type="term" value="C:cytoplasm"/>
    <property type="evidence" value="ECO:0007669"/>
    <property type="project" value="UniProtKB-SubCell"/>
</dbReference>
<dbReference type="Pfam" id="PF00254">
    <property type="entry name" value="FKBP_C"/>
    <property type="match status" value="1"/>
</dbReference>
<evidence type="ECO:0000256" key="9">
    <source>
        <dbReference type="PROSITE-ProRule" id="PRU00277"/>
    </source>
</evidence>
<reference evidence="12 13" key="1">
    <citation type="submission" date="2009-07" db="EMBL/GenBank/DDBJ databases">
        <authorList>
            <person name="Madupu R."/>
            <person name="Sebastian Y."/>
            <person name="Durkin A.S."/>
            <person name="Torralba M."/>
            <person name="Methe B."/>
            <person name="Sutton G.G."/>
            <person name="Strausberg R.L."/>
            <person name="Nelson K.E."/>
        </authorList>
    </citation>
    <scope>NUCLEOTIDE SEQUENCE [LARGE SCALE GENOMIC DNA]</scope>
    <source>
        <strain evidence="12 13">ATCC 35580</strain>
    </source>
</reference>
<dbReference type="Proteomes" id="UP000004509">
    <property type="component" value="Unassembled WGS sequence"/>
</dbReference>
<gene>
    <name evidence="12" type="ORF">TREVI0001_1516</name>
</gene>
<accession>C8PN12</accession>
<comment type="catalytic activity">
    <reaction evidence="1 9 10">
        <text>[protein]-peptidylproline (omega=180) = [protein]-peptidylproline (omega=0)</text>
        <dbReference type="Rhea" id="RHEA:16237"/>
        <dbReference type="Rhea" id="RHEA-COMP:10747"/>
        <dbReference type="Rhea" id="RHEA-COMP:10748"/>
        <dbReference type="ChEBI" id="CHEBI:83833"/>
        <dbReference type="ChEBI" id="CHEBI:83834"/>
        <dbReference type="EC" id="5.2.1.8"/>
    </reaction>
</comment>
<keyword evidence="5 9" id="KW-0697">Rotamase</keyword>
<name>C8PN12_9SPIR</name>
<comment type="function">
    <text evidence="8">Also involved in hydrogenase metallocenter assembly, probably by participating in the nickel insertion step. This function in hydrogenase biosynthesis requires chaperone activity and the presence of the metal-binding domain, but not PPIase activity.</text>
</comment>
<dbReference type="EC" id="5.2.1.8" evidence="10"/>
<evidence type="ECO:0000256" key="2">
    <source>
        <dbReference type="ARBA" id="ARBA00004496"/>
    </source>
</evidence>
<dbReference type="eggNOG" id="COG1047">
    <property type="taxonomic scope" value="Bacteria"/>
</dbReference>
<dbReference type="PANTHER" id="PTHR47861:SF3">
    <property type="entry name" value="FKBP-TYPE PEPTIDYL-PROLYL CIS-TRANS ISOMERASE SLYD"/>
    <property type="match status" value="1"/>
</dbReference>
<dbReference type="PROSITE" id="PS50059">
    <property type="entry name" value="FKBP_PPIASE"/>
    <property type="match status" value="1"/>
</dbReference>
<dbReference type="GO" id="GO:0042026">
    <property type="term" value="P:protein refolding"/>
    <property type="evidence" value="ECO:0007669"/>
    <property type="project" value="UniProtKB-ARBA"/>
</dbReference>
<dbReference type="SUPFAM" id="SSF54534">
    <property type="entry name" value="FKBP-like"/>
    <property type="match status" value="1"/>
</dbReference>
<protein>
    <recommendedName>
        <fullName evidence="10">Peptidyl-prolyl cis-trans isomerase</fullName>
        <ecNumber evidence="10">5.2.1.8</ecNumber>
    </recommendedName>
</protein>
<evidence type="ECO:0000313" key="12">
    <source>
        <dbReference type="EMBL" id="EEV21155.1"/>
    </source>
</evidence>
<evidence type="ECO:0000259" key="11">
    <source>
        <dbReference type="PROSITE" id="PS50059"/>
    </source>
</evidence>
<evidence type="ECO:0000256" key="3">
    <source>
        <dbReference type="ARBA" id="ARBA00006577"/>
    </source>
</evidence>
<evidence type="ECO:0000256" key="8">
    <source>
        <dbReference type="ARBA" id="ARBA00037071"/>
    </source>
</evidence>
<dbReference type="AlphaFoldDB" id="C8PN12"/>
<evidence type="ECO:0000256" key="4">
    <source>
        <dbReference type="ARBA" id="ARBA00022490"/>
    </source>
</evidence>
<evidence type="ECO:0000256" key="5">
    <source>
        <dbReference type="ARBA" id="ARBA00023110"/>
    </source>
</evidence>
<evidence type="ECO:0000256" key="6">
    <source>
        <dbReference type="ARBA" id="ARBA00023186"/>
    </source>
</evidence>
<evidence type="ECO:0000256" key="10">
    <source>
        <dbReference type="RuleBase" id="RU003915"/>
    </source>
</evidence>
<keyword evidence="4" id="KW-0963">Cytoplasm</keyword>
<evidence type="ECO:0000256" key="1">
    <source>
        <dbReference type="ARBA" id="ARBA00000971"/>
    </source>
</evidence>
<dbReference type="EMBL" id="ACYH01000012">
    <property type="protein sequence ID" value="EEV21155.1"/>
    <property type="molecule type" value="Genomic_DNA"/>
</dbReference>
<comment type="similarity">
    <text evidence="3 10">Belongs to the FKBP-type PPIase family.</text>
</comment>
<feature type="domain" description="PPIase FKBP-type" evidence="11">
    <location>
        <begin position="18"/>
        <end position="112"/>
    </location>
</feature>
<organism evidence="12 13">
    <name type="scientific">Treponema vincentii ATCC 35580</name>
    <dbReference type="NCBI Taxonomy" id="596324"/>
    <lineage>
        <taxon>Bacteria</taxon>
        <taxon>Pseudomonadati</taxon>
        <taxon>Spirochaetota</taxon>
        <taxon>Spirochaetia</taxon>
        <taxon>Spirochaetales</taxon>
        <taxon>Treponemataceae</taxon>
        <taxon>Treponema</taxon>
    </lineage>
</organism>
<keyword evidence="7 9" id="KW-0413">Isomerase</keyword>